<evidence type="ECO:0008006" key="4">
    <source>
        <dbReference type="Google" id="ProtNLM"/>
    </source>
</evidence>
<evidence type="ECO:0000313" key="3">
    <source>
        <dbReference type="Proteomes" id="UP001147695"/>
    </source>
</evidence>
<dbReference type="Proteomes" id="UP001147695">
    <property type="component" value="Unassembled WGS sequence"/>
</dbReference>
<organism evidence="2 3">
    <name type="scientific">Penicillium brevicompactum</name>
    <dbReference type="NCBI Taxonomy" id="5074"/>
    <lineage>
        <taxon>Eukaryota</taxon>
        <taxon>Fungi</taxon>
        <taxon>Dikarya</taxon>
        <taxon>Ascomycota</taxon>
        <taxon>Pezizomycotina</taxon>
        <taxon>Eurotiomycetes</taxon>
        <taxon>Eurotiomycetidae</taxon>
        <taxon>Eurotiales</taxon>
        <taxon>Aspergillaceae</taxon>
        <taxon>Penicillium</taxon>
    </lineage>
</organism>
<dbReference type="AlphaFoldDB" id="A0A9W9QHD7"/>
<dbReference type="InterPro" id="IPR021054">
    <property type="entry name" value="Cell_wall_mannoprotein_1"/>
</dbReference>
<comment type="caution">
    <text evidence="2">The sequence shown here is derived from an EMBL/GenBank/DDBJ whole genome shotgun (WGS) entry which is preliminary data.</text>
</comment>
<reference evidence="2" key="2">
    <citation type="journal article" date="2023" name="IMA Fungus">
        <title>Comparative genomic study of the Penicillium genus elucidates a diverse pangenome and 15 lateral gene transfer events.</title>
        <authorList>
            <person name="Petersen C."/>
            <person name="Sorensen T."/>
            <person name="Nielsen M.R."/>
            <person name="Sondergaard T.E."/>
            <person name="Sorensen J.L."/>
            <person name="Fitzpatrick D.A."/>
            <person name="Frisvad J.C."/>
            <person name="Nielsen K.L."/>
        </authorList>
    </citation>
    <scope>NUCLEOTIDE SEQUENCE</scope>
    <source>
        <strain evidence="2">IBT 35673</strain>
    </source>
</reference>
<dbReference type="PANTHER" id="PTHR38123">
    <property type="entry name" value="CELL WALL SERINE-THREONINE-RICH GALACTOMANNOPROTEIN MP1 (AFU_ORTHOLOGUE AFUA_4G03240)"/>
    <property type="match status" value="1"/>
</dbReference>
<feature type="chain" id="PRO_5040816782" description="Cell wall galactomannoprotein" evidence="1">
    <location>
        <begin position="18"/>
        <end position="185"/>
    </location>
</feature>
<gene>
    <name evidence="2" type="ORF">N7452_007805</name>
</gene>
<feature type="signal peptide" evidence="1">
    <location>
        <begin position="1"/>
        <end position="17"/>
    </location>
</feature>
<dbReference type="EMBL" id="JAPZBQ010000004">
    <property type="protein sequence ID" value="KAJ5335402.1"/>
    <property type="molecule type" value="Genomic_DNA"/>
</dbReference>
<dbReference type="Gene3D" id="1.20.1280.140">
    <property type="match status" value="1"/>
</dbReference>
<accession>A0A9W9QHD7</accession>
<proteinExistence type="predicted"/>
<name>A0A9W9QHD7_PENBR</name>
<evidence type="ECO:0000313" key="2">
    <source>
        <dbReference type="EMBL" id="KAJ5335402.1"/>
    </source>
</evidence>
<keyword evidence="1" id="KW-0732">Signal</keyword>
<reference evidence="2" key="1">
    <citation type="submission" date="2022-12" db="EMBL/GenBank/DDBJ databases">
        <authorList>
            <person name="Petersen C."/>
        </authorList>
    </citation>
    <scope>NUCLEOTIDE SEQUENCE</scope>
    <source>
        <strain evidence="2">IBT 35673</strain>
    </source>
</reference>
<dbReference type="Pfam" id="PF12296">
    <property type="entry name" value="HsbA"/>
    <property type="match status" value="1"/>
</dbReference>
<dbReference type="PANTHER" id="PTHR38123:SF4">
    <property type="entry name" value="CELL WALL GALACTOMANNOPROTEIN, PUTATIVE (AFU_ORTHOLOGUE AFUA_4G00870)-RELATED"/>
    <property type="match status" value="1"/>
</dbReference>
<dbReference type="GO" id="GO:0005576">
    <property type="term" value="C:extracellular region"/>
    <property type="evidence" value="ECO:0007669"/>
    <property type="project" value="TreeGrafter"/>
</dbReference>
<sequence>MLVKSLILSALSLTTFALPQVRRSDVSSVLESINSISEESANIQDILSSFTPSTNVTATALQLQAKSNTLLKDIKTGTETVNGASTLSESDSAKVGNAVVKLSSTVFTLLDHFVEKKPVFDKAILNVGSASSLVEGDLKKLKSATDDYSDAVTSKLSGDITKIAPLLVGDIDFHFTEAIDAFGSK</sequence>
<protein>
    <recommendedName>
        <fullName evidence="4">Cell wall galactomannoprotein</fullName>
    </recommendedName>
</protein>
<evidence type="ECO:0000256" key="1">
    <source>
        <dbReference type="SAM" id="SignalP"/>
    </source>
</evidence>